<dbReference type="EMBL" id="JAUSTT010000007">
    <property type="protein sequence ID" value="MDQ0175604.1"/>
    <property type="molecule type" value="Genomic_DNA"/>
</dbReference>
<gene>
    <name evidence="2" type="ORF">J2S08_001438</name>
</gene>
<name>A0ABT9WQU5_9BACI</name>
<evidence type="ECO:0000256" key="1">
    <source>
        <dbReference type="SAM" id="Phobius"/>
    </source>
</evidence>
<feature type="transmembrane region" description="Helical" evidence="1">
    <location>
        <begin position="36"/>
        <end position="55"/>
    </location>
</feature>
<organism evidence="2 3">
    <name type="scientific">Bacillus chungangensis</name>
    <dbReference type="NCBI Taxonomy" id="587633"/>
    <lineage>
        <taxon>Bacteria</taxon>
        <taxon>Bacillati</taxon>
        <taxon>Bacillota</taxon>
        <taxon>Bacilli</taxon>
        <taxon>Bacillales</taxon>
        <taxon>Bacillaceae</taxon>
        <taxon>Bacillus</taxon>
    </lineage>
</organism>
<dbReference type="Proteomes" id="UP001223586">
    <property type="component" value="Unassembled WGS sequence"/>
</dbReference>
<keyword evidence="1" id="KW-1133">Transmembrane helix</keyword>
<dbReference type="InterPro" id="IPR025090">
    <property type="entry name" value="DUF4017"/>
</dbReference>
<reference evidence="2 3" key="1">
    <citation type="submission" date="2023-07" db="EMBL/GenBank/DDBJ databases">
        <title>Genomic Encyclopedia of Type Strains, Phase IV (KMG-IV): sequencing the most valuable type-strain genomes for metagenomic binning, comparative biology and taxonomic classification.</title>
        <authorList>
            <person name="Goeker M."/>
        </authorList>
    </citation>
    <scope>NUCLEOTIDE SEQUENCE [LARGE SCALE GENOMIC DNA]</scope>
    <source>
        <strain evidence="2 3">DSM 23837</strain>
    </source>
</reference>
<comment type="caution">
    <text evidence="2">The sequence shown here is derived from an EMBL/GenBank/DDBJ whole genome shotgun (WGS) entry which is preliminary data.</text>
</comment>
<sequence length="64" mass="7138">MKNIIPPLIVYLILCISAVLSPTSDGYNTIGWKFLIGQLYAIPISIVVALVTFYANKKLLKKQK</sequence>
<accession>A0ABT9WQU5</accession>
<keyword evidence="1" id="KW-0472">Membrane</keyword>
<evidence type="ECO:0000313" key="2">
    <source>
        <dbReference type="EMBL" id="MDQ0175604.1"/>
    </source>
</evidence>
<keyword evidence="1" id="KW-0812">Transmembrane</keyword>
<evidence type="ECO:0008006" key="4">
    <source>
        <dbReference type="Google" id="ProtNLM"/>
    </source>
</evidence>
<proteinExistence type="predicted"/>
<keyword evidence="3" id="KW-1185">Reference proteome</keyword>
<dbReference type="RefSeq" id="WP_307228055.1">
    <property type="nucleotide sequence ID" value="NZ_JAUSTT010000007.1"/>
</dbReference>
<protein>
    <recommendedName>
        <fullName evidence="4">DUF4017 domain-containing protein</fullName>
    </recommendedName>
</protein>
<evidence type="ECO:0000313" key="3">
    <source>
        <dbReference type="Proteomes" id="UP001223586"/>
    </source>
</evidence>
<dbReference type="Pfam" id="PF13209">
    <property type="entry name" value="DUF4017"/>
    <property type="match status" value="1"/>
</dbReference>